<organism evidence="1 2">
    <name type="scientific">Angiostrongylus cantonensis</name>
    <name type="common">Rat lungworm</name>
    <dbReference type="NCBI Taxonomy" id="6313"/>
    <lineage>
        <taxon>Eukaryota</taxon>
        <taxon>Metazoa</taxon>
        <taxon>Ecdysozoa</taxon>
        <taxon>Nematoda</taxon>
        <taxon>Chromadorea</taxon>
        <taxon>Rhabditida</taxon>
        <taxon>Rhabditina</taxon>
        <taxon>Rhabditomorpha</taxon>
        <taxon>Strongyloidea</taxon>
        <taxon>Metastrongylidae</taxon>
        <taxon>Angiostrongylus</taxon>
    </lineage>
</organism>
<evidence type="ECO:0000313" key="1">
    <source>
        <dbReference type="Proteomes" id="UP000035642"/>
    </source>
</evidence>
<reference evidence="2" key="2">
    <citation type="submission" date="2017-02" db="UniProtKB">
        <authorList>
            <consortium name="WormBaseParasite"/>
        </authorList>
    </citation>
    <scope>IDENTIFICATION</scope>
</reference>
<proteinExistence type="predicted"/>
<keyword evidence="1" id="KW-1185">Reference proteome</keyword>
<sequence length="245" mass="28044">MYQEERAARCVHLLADPTPNVMLNSIVDNGEMSVRHLEFENREITLNQRSVDGNINSTSIEPRGNFDIYGQQFPNVYDHQNMSYEGNSAQIFNHVNTYGLYPMDTSFPYQDAEKGPEINEDVFDHFGFRTQYPTWNNFIINDPNDIYTSPVLQESYSVNDYSVEKSNSLMHCAPQYFTSNEIPGLPFVPDGNEIPELPSANETLMGVRTSNVPGEPIECCKNEVYKRYVVETASQNLNECEFFTL</sequence>
<dbReference type="WBParaSite" id="ACAC_0000386501-mRNA-1">
    <property type="protein sequence ID" value="ACAC_0000386501-mRNA-1"/>
    <property type="gene ID" value="ACAC_0000386501"/>
</dbReference>
<dbReference type="AlphaFoldDB" id="A0A0K0D1C0"/>
<accession>A0A0K0D1C0</accession>
<reference evidence="1" key="1">
    <citation type="submission" date="2012-09" db="EMBL/GenBank/DDBJ databases">
        <authorList>
            <person name="Martin A.A."/>
        </authorList>
    </citation>
    <scope>NUCLEOTIDE SEQUENCE</scope>
</reference>
<protein>
    <submittedName>
        <fullName evidence="2">Ovule protein</fullName>
    </submittedName>
</protein>
<name>A0A0K0D1C0_ANGCA</name>
<evidence type="ECO:0000313" key="2">
    <source>
        <dbReference type="WBParaSite" id="ACAC_0000386501-mRNA-1"/>
    </source>
</evidence>
<dbReference type="Proteomes" id="UP000035642">
    <property type="component" value="Unassembled WGS sequence"/>
</dbReference>